<dbReference type="RefSeq" id="WP_094222603.1">
    <property type="nucleotide sequence ID" value="NZ_MCGQ01000072.1"/>
</dbReference>
<dbReference type="Proteomes" id="UP000215483">
    <property type="component" value="Unassembled WGS sequence"/>
</dbReference>
<dbReference type="EMBL" id="MCGQ01000072">
    <property type="protein sequence ID" value="OXY87466.1"/>
    <property type="molecule type" value="Genomic_DNA"/>
</dbReference>
<organism evidence="1 2">
    <name type="scientific">Streptomyces diastatochromogenes</name>
    <dbReference type="NCBI Taxonomy" id="42236"/>
    <lineage>
        <taxon>Bacteria</taxon>
        <taxon>Bacillati</taxon>
        <taxon>Actinomycetota</taxon>
        <taxon>Actinomycetes</taxon>
        <taxon>Kitasatosporales</taxon>
        <taxon>Streptomycetaceae</taxon>
        <taxon>Streptomyces</taxon>
    </lineage>
</organism>
<name>A0A233RVP0_STRDA</name>
<sequence length="100" mass="10526">MTTTAMTDALERDARALLAAYDDGSWCPADGEFALAGDLARVHWSGSVFRAALRGMPPSVRSGRLVDVLDPAAALLELVDTSGARDALLALRQLVDALAD</sequence>
<gene>
    <name evidence="1" type="ORF">BEK98_43850</name>
</gene>
<keyword evidence="2" id="KW-1185">Reference proteome</keyword>
<comment type="caution">
    <text evidence="1">The sequence shown here is derived from an EMBL/GenBank/DDBJ whole genome shotgun (WGS) entry which is preliminary data.</text>
</comment>
<reference evidence="1 2" key="1">
    <citation type="submission" date="2016-07" db="EMBL/GenBank/DDBJ databases">
        <title>Draft genome of Streptomyces diastatochromogenes.</title>
        <authorList>
            <person name="Podduturi R."/>
            <person name="Lukassen M.B."/>
            <person name="Clausen N."/>
            <person name="Nielsen J.L."/>
            <person name="Jorgensen N.O."/>
        </authorList>
    </citation>
    <scope>NUCLEOTIDE SEQUENCE [LARGE SCALE GENOMIC DNA]</scope>
    <source>
        <strain evidence="1 2">DSM 40608</strain>
    </source>
</reference>
<protein>
    <submittedName>
        <fullName evidence="1">Uncharacterized protein</fullName>
    </submittedName>
</protein>
<dbReference type="AlphaFoldDB" id="A0A233RVP0"/>
<proteinExistence type="predicted"/>
<evidence type="ECO:0000313" key="1">
    <source>
        <dbReference type="EMBL" id="OXY87466.1"/>
    </source>
</evidence>
<dbReference type="OrthoDB" id="4230176at2"/>
<accession>A0A233RVP0</accession>
<evidence type="ECO:0000313" key="2">
    <source>
        <dbReference type="Proteomes" id="UP000215483"/>
    </source>
</evidence>